<gene>
    <name evidence="4" type="ORF">ACIPSN_14430</name>
    <name evidence="5" type="ORF">GMX10_21205</name>
</gene>
<dbReference type="InterPro" id="IPR036291">
    <property type="entry name" value="NAD(P)-bd_dom_sf"/>
</dbReference>
<dbReference type="AlphaFoldDB" id="A0AAP9LF29"/>
<dbReference type="EMBL" id="JBIXKD010000015">
    <property type="protein sequence ID" value="MFJ5322534.1"/>
    <property type="molecule type" value="Genomic_DNA"/>
</dbReference>
<reference evidence="6" key="1">
    <citation type="submission" date="2019-11" db="EMBL/GenBank/DDBJ databases">
        <authorList>
            <person name="Jee S."/>
        </authorList>
    </citation>
    <scope>NUCLEOTIDE SEQUENCE [LARGE SCALE GENOMIC DNA]</scope>
    <source>
        <strain evidence="6">PZ1</strain>
    </source>
</reference>
<dbReference type="GO" id="GO:0016616">
    <property type="term" value="F:oxidoreductase activity, acting on the CH-OH group of donors, NAD or NADP as acceptor"/>
    <property type="evidence" value="ECO:0007669"/>
    <property type="project" value="UniProtKB-ARBA"/>
</dbReference>
<dbReference type="PRINTS" id="PR00080">
    <property type="entry name" value="SDRFAMILY"/>
</dbReference>
<dbReference type="GeneID" id="90770813"/>
<organism evidence="5 6">
    <name type="scientific">Pectobacterium parvum</name>
    <dbReference type="NCBI Taxonomy" id="2778550"/>
    <lineage>
        <taxon>Bacteria</taxon>
        <taxon>Pseudomonadati</taxon>
        <taxon>Pseudomonadota</taxon>
        <taxon>Gammaproteobacteria</taxon>
        <taxon>Enterobacterales</taxon>
        <taxon>Pectobacteriaceae</taxon>
        <taxon>Pectobacterium</taxon>
    </lineage>
</organism>
<reference evidence="4 7" key="3">
    <citation type="submission" date="2024-10" db="EMBL/GenBank/DDBJ databases">
        <authorList>
            <person name="Lu C.-H."/>
        </authorList>
    </citation>
    <scope>NUCLEOTIDE SEQUENCE [LARGE SCALE GENOMIC DNA]</scope>
    <source>
        <strain evidence="4 7">22QBSP01-2</strain>
    </source>
</reference>
<dbReference type="PANTHER" id="PTHR42901">
    <property type="entry name" value="ALCOHOL DEHYDROGENASE"/>
    <property type="match status" value="1"/>
</dbReference>
<dbReference type="InterPro" id="IPR002347">
    <property type="entry name" value="SDR_fam"/>
</dbReference>
<evidence type="ECO:0000313" key="7">
    <source>
        <dbReference type="Proteomes" id="UP001617714"/>
    </source>
</evidence>
<dbReference type="EMBL" id="CP046377">
    <property type="protein sequence ID" value="QHQ26264.1"/>
    <property type="molecule type" value="Genomic_DNA"/>
</dbReference>
<dbReference type="Proteomes" id="UP000464054">
    <property type="component" value="Chromosome"/>
</dbReference>
<accession>A0AAP9LF29</accession>
<dbReference type="RefSeq" id="WP_039513738.1">
    <property type="nucleotide sequence ID" value="NZ_CP046377.1"/>
</dbReference>
<name>A0AAP9LF29_9GAMM</name>
<dbReference type="SUPFAM" id="SSF51735">
    <property type="entry name" value="NAD(P)-binding Rossmann-fold domains"/>
    <property type="match status" value="1"/>
</dbReference>
<evidence type="ECO:0000313" key="4">
    <source>
        <dbReference type="EMBL" id="MFJ5322534.1"/>
    </source>
</evidence>
<dbReference type="Pfam" id="PF00106">
    <property type="entry name" value="adh_short"/>
    <property type="match status" value="1"/>
</dbReference>
<sequence length="251" mass="27561">METVIITGASSGFGEAIAIRFLQEGYNVIALARRADKLHMLSNQFPGRVLPAIVDITDKESVDEVLSNLPEEFSNVTVLVNNAGLSLGFGPSQVNDMDDWETMINTNIIGLIHITKLVIARFIARNEGHVINMGSVAASYPYMGSNVYGATKSFVQNFSLNLKTDLEGTNVRVSCIAPGLSKTEFALVRFKGDIKKADSLYENKTYLTPENIAETVFWTFSLPKNVNINILEVMPTGQSFALGFTKQQDVK</sequence>
<reference evidence="5" key="2">
    <citation type="journal article" date="2022" name="Plant Pathol J">
        <title>Comparative Genomic Analysis of Pathogenic Factors of Pectobacterium Species Isolated in South Korea Using Whole-Genome Sequencing.</title>
        <authorList>
            <person name="Jee S."/>
            <person name="Kang I.J."/>
            <person name="Bak G."/>
            <person name="Kang S."/>
            <person name="Lee J."/>
            <person name="Heu S."/>
            <person name="Hwang I."/>
        </authorList>
    </citation>
    <scope>NUCLEOTIDE SEQUENCE</scope>
    <source>
        <strain evidence="5">PZ1</strain>
    </source>
</reference>
<keyword evidence="7" id="KW-1185">Reference proteome</keyword>
<evidence type="ECO:0000256" key="3">
    <source>
        <dbReference type="RuleBase" id="RU000363"/>
    </source>
</evidence>
<dbReference type="Proteomes" id="UP001617714">
    <property type="component" value="Unassembled WGS sequence"/>
</dbReference>
<proteinExistence type="inferred from homology"/>
<dbReference type="PANTHER" id="PTHR42901:SF1">
    <property type="entry name" value="ALCOHOL DEHYDROGENASE"/>
    <property type="match status" value="1"/>
</dbReference>
<dbReference type="Gene3D" id="3.40.50.720">
    <property type="entry name" value="NAD(P)-binding Rossmann-like Domain"/>
    <property type="match status" value="1"/>
</dbReference>
<protein>
    <submittedName>
        <fullName evidence="5">SDR family NAD(P)-dependent oxidoreductase</fullName>
    </submittedName>
</protein>
<dbReference type="PRINTS" id="PR00081">
    <property type="entry name" value="GDHRDH"/>
</dbReference>
<evidence type="ECO:0000256" key="1">
    <source>
        <dbReference type="ARBA" id="ARBA00006484"/>
    </source>
</evidence>
<comment type="similarity">
    <text evidence="1 3">Belongs to the short-chain dehydrogenases/reductases (SDR) family.</text>
</comment>
<keyword evidence="2" id="KW-0560">Oxidoreductase</keyword>
<dbReference type="FunFam" id="3.40.50.720:FF:000047">
    <property type="entry name" value="NADP-dependent L-serine/L-allo-threonine dehydrogenase"/>
    <property type="match status" value="1"/>
</dbReference>
<evidence type="ECO:0000256" key="2">
    <source>
        <dbReference type="ARBA" id="ARBA00023002"/>
    </source>
</evidence>
<evidence type="ECO:0000313" key="6">
    <source>
        <dbReference type="Proteomes" id="UP000464054"/>
    </source>
</evidence>
<evidence type="ECO:0000313" key="5">
    <source>
        <dbReference type="EMBL" id="QHQ26264.1"/>
    </source>
</evidence>